<organism evidence="1 2">
    <name type="scientific">Pontibacillus chungwhensis</name>
    <dbReference type="NCBI Taxonomy" id="265426"/>
    <lineage>
        <taxon>Bacteria</taxon>
        <taxon>Bacillati</taxon>
        <taxon>Bacillota</taxon>
        <taxon>Bacilli</taxon>
        <taxon>Bacillales</taxon>
        <taxon>Bacillaceae</taxon>
        <taxon>Pontibacillus</taxon>
    </lineage>
</organism>
<dbReference type="EMBL" id="CP126446">
    <property type="protein sequence ID" value="WIF99746.1"/>
    <property type="molecule type" value="Genomic_DNA"/>
</dbReference>
<accession>A0ABY8V7B6</accession>
<name>A0ABY8V7B6_9BACI</name>
<keyword evidence="2" id="KW-1185">Reference proteome</keyword>
<proteinExistence type="predicted"/>
<protein>
    <submittedName>
        <fullName evidence="1">Uncharacterized protein</fullName>
    </submittedName>
</protein>
<dbReference type="RefSeq" id="WP_284526962.1">
    <property type="nucleotide sequence ID" value="NZ_CP126446.1"/>
</dbReference>
<evidence type="ECO:0000313" key="2">
    <source>
        <dbReference type="Proteomes" id="UP001236652"/>
    </source>
</evidence>
<reference evidence="1 2" key="1">
    <citation type="submission" date="2023-05" db="EMBL/GenBank/DDBJ databases">
        <title>Comparative genomics reveals the evidence of polycyclic aromatic hydrocarbons degradation in moderately halophilic genus Pontibacillus.</title>
        <authorList>
            <person name="Yang H."/>
            <person name="Qian Z."/>
        </authorList>
    </citation>
    <scope>NUCLEOTIDE SEQUENCE [LARGE SCALE GENOMIC DNA]</scope>
    <source>
        <strain evidence="2">HN14</strain>
    </source>
</reference>
<evidence type="ECO:0000313" key="1">
    <source>
        <dbReference type="EMBL" id="WIF99746.1"/>
    </source>
</evidence>
<dbReference type="Proteomes" id="UP001236652">
    <property type="component" value="Chromosome"/>
</dbReference>
<sequence>MEGIQKLRTENKQVEVKTLEQLTSYQVQFKQRIDMEEVMNIYHFIVDSSYDLYLYQDHLIADASNLPKLLSFFFYYDTDRPFVMILDGKDVTYAYNKIMSICEEPIENCVVRRFHEANPDQAILV</sequence>
<gene>
    <name evidence="1" type="ORF">QNI29_08845</name>
</gene>